<keyword evidence="9" id="KW-1185">Reference proteome</keyword>
<dbReference type="PANTHER" id="PTHR21047">
    <property type="entry name" value="DTDP-6-DEOXY-D-GLUCOSE-3,5 EPIMERASE"/>
    <property type="match status" value="1"/>
</dbReference>
<dbReference type="PANTHER" id="PTHR21047:SF2">
    <property type="entry name" value="THYMIDINE DIPHOSPHO-4-KETO-RHAMNOSE 3,5-EPIMERASE"/>
    <property type="match status" value="1"/>
</dbReference>
<evidence type="ECO:0000256" key="1">
    <source>
        <dbReference type="ARBA" id="ARBA00001298"/>
    </source>
</evidence>
<dbReference type="InterPro" id="IPR000888">
    <property type="entry name" value="RmlC-like"/>
</dbReference>
<feature type="site" description="Participates in a stacking interaction with the thymidine ring of dTDP-4-oxo-6-deoxyglucose" evidence="6">
    <location>
        <position position="138"/>
    </location>
</feature>
<dbReference type="GO" id="GO:0005829">
    <property type="term" value="C:cytosol"/>
    <property type="evidence" value="ECO:0007669"/>
    <property type="project" value="TreeGrafter"/>
</dbReference>
<evidence type="ECO:0000256" key="6">
    <source>
        <dbReference type="PIRSR" id="PIRSR600888-3"/>
    </source>
</evidence>
<dbReference type="InterPro" id="IPR011051">
    <property type="entry name" value="RmlC_Cupin_sf"/>
</dbReference>
<dbReference type="GO" id="GO:0008830">
    <property type="term" value="F:dTDP-4-dehydrorhamnose 3,5-epimerase activity"/>
    <property type="evidence" value="ECO:0007669"/>
    <property type="project" value="UniProtKB-UniRule"/>
</dbReference>
<organism evidence="8 9">
    <name type="scientific">Ferirhizobium litorale</name>
    <dbReference type="NCBI Taxonomy" id="2927786"/>
    <lineage>
        <taxon>Bacteria</taxon>
        <taxon>Pseudomonadati</taxon>
        <taxon>Pseudomonadota</taxon>
        <taxon>Alphaproteobacteria</taxon>
        <taxon>Hyphomicrobiales</taxon>
        <taxon>Rhizobiaceae</taxon>
        <taxon>Ferirhizobium</taxon>
    </lineage>
</organism>
<comment type="subunit">
    <text evidence="7">Homodimer.</text>
</comment>
<reference evidence="8" key="1">
    <citation type="submission" date="2022-03" db="EMBL/GenBank/DDBJ databases">
        <title>Fererhizobium litorale gen. nov., sp. nov., isolated from sandy sediments of the Sea of Japan seashore.</title>
        <authorList>
            <person name="Romanenko L."/>
            <person name="Kurilenko V."/>
            <person name="Otstavnykh N."/>
            <person name="Svetashev V."/>
            <person name="Tekutyeva L."/>
            <person name="Isaeva M."/>
            <person name="Mikhailov V."/>
        </authorList>
    </citation>
    <scope>NUCLEOTIDE SEQUENCE</scope>
    <source>
        <strain evidence="8">KMM 9576</strain>
    </source>
</reference>
<evidence type="ECO:0000256" key="4">
    <source>
        <dbReference type="ARBA" id="ARBA00019595"/>
    </source>
</evidence>
<dbReference type="EMBL" id="JALDYZ010000005">
    <property type="protein sequence ID" value="MDI7922659.1"/>
    <property type="molecule type" value="Genomic_DNA"/>
</dbReference>
<dbReference type="NCBIfam" id="TIGR01221">
    <property type="entry name" value="rmlC"/>
    <property type="match status" value="1"/>
</dbReference>
<dbReference type="EC" id="5.1.3.13" evidence="3 7"/>
<evidence type="ECO:0000313" key="9">
    <source>
        <dbReference type="Proteomes" id="UP001161580"/>
    </source>
</evidence>
<dbReference type="AlphaFoldDB" id="A0AAE3U113"/>
<protein>
    <recommendedName>
        <fullName evidence="4 7">dTDP-4-dehydrorhamnose 3,5-epimerase</fullName>
        <ecNumber evidence="3 7">5.1.3.13</ecNumber>
    </recommendedName>
    <alternativeName>
        <fullName evidence="7">Thymidine diphospho-4-keto-rhamnose 3,5-epimerase</fullName>
    </alternativeName>
</protein>
<dbReference type="GO" id="GO:0019305">
    <property type="term" value="P:dTDP-rhamnose biosynthetic process"/>
    <property type="evidence" value="ECO:0007669"/>
    <property type="project" value="UniProtKB-UniRule"/>
</dbReference>
<dbReference type="SUPFAM" id="SSF51182">
    <property type="entry name" value="RmlC-like cupins"/>
    <property type="match status" value="1"/>
</dbReference>
<comment type="pathway">
    <text evidence="7">Carbohydrate biosynthesis; dTDP-L-rhamnose biosynthesis.</text>
</comment>
<feature type="active site" description="Proton acceptor" evidence="5">
    <location>
        <position position="62"/>
    </location>
</feature>
<evidence type="ECO:0000313" key="8">
    <source>
        <dbReference type="EMBL" id="MDI7922659.1"/>
    </source>
</evidence>
<dbReference type="Gene3D" id="2.60.120.10">
    <property type="entry name" value="Jelly Rolls"/>
    <property type="match status" value="1"/>
</dbReference>
<dbReference type="InterPro" id="IPR014710">
    <property type="entry name" value="RmlC-like_jellyroll"/>
</dbReference>
<evidence type="ECO:0000256" key="3">
    <source>
        <dbReference type="ARBA" id="ARBA00012098"/>
    </source>
</evidence>
<proteinExistence type="inferred from homology"/>
<keyword evidence="7 8" id="KW-0413">Isomerase</keyword>
<dbReference type="Pfam" id="PF00908">
    <property type="entry name" value="dTDP_sugar_isom"/>
    <property type="match status" value="1"/>
</dbReference>
<dbReference type="CDD" id="cd00438">
    <property type="entry name" value="cupin_RmlC"/>
    <property type="match status" value="1"/>
</dbReference>
<comment type="caution">
    <text evidence="8">The sequence shown here is derived from an EMBL/GenBank/DDBJ whole genome shotgun (WGS) entry which is preliminary data.</text>
</comment>
<evidence type="ECO:0000256" key="2">
    <source>
        <dbReference type="ARBA" id="ARBA00001997"/>
    </source>
</evidence>
<evidence type="ECO:0000256" key="5">
    <source>
        <dbReference type="PIRSR" id="PIRSR600888-1"/>
    </source>
</evidence>
<gene>
    <name evidence="8" type="primary">rfbC</name>
    <name evidence="8" type="ORF">MRS75_11230</name>
</gene>
<comment type="function">
    <text evidence="2 7">Catalyzes the epimerization of the C3' and C5'positions of dTDP-6-deoxy-D-xylo-4-hexulose, forming dTDP-6-deoxy-L-lyxo-4-hexulose.</text>
</comment>
<evidence type="ECO:0000256" key="7">
    <source>
        <dbReference type="RuleBase" id="RU364069"/>
    </source>
</evidence>
<accession>A0AAE3U113</accession>
<dbReference type="GO" id="GO:0000271">
    <property type="term" value="P:polysaccharide biosynthetic process"/>
    <property type="evidence" value="ECO:0007669"/>
    <property type="project" value="TreeGrafter"/>
</dbReference>
<comment type="catalytic activity">
    <reaction evidence="1 7">
        <text>dTDP-4-dehydro-6-deoxy-alpha-D-glucose = dTDP-4-dehydro-beta-L-rhamnose</text>
        <dbReference type="Rhea" id="RHEA:16969"/>
        <dbReference type="ChEBI" id="CHEBI:57649"/>
        <dbReference type="ChEBI" id="CHEBI:62830"/>
        <dbReference type="EC" id="5.1.3.13"/>
    </reaction>
</comment>
<sequence length="190" mass="21171">MKFEKLPIADVVRITPLRRQDNRGYFSEVFRDDLFREHVADVSFLQENQSLSLEVGTVRGLHFQLEPFAQGKLVRCIAGAIYDVAVDIRQGSPTFGQWVGAELSGENGEQLWIPPGFAHGFKTLRPSTLIHYKVTALYSAAHDRGLRWDDPAIGIAWPDSSGQVVLSEKDRVQPLLADLPSSFVYQASGS</sequence>
<feature type="active site" description="Proton donor" evidence="5">
    <location>
        <position position="132"/>
    </location>
</feature>
<dbReference type="RefSeq" id="WP_311786394.1">
    <property type="nucleotide sequence ID" value="NZ_JALDYY010000004.1"/>
</dbReference>
<dbReference type="Proteomes" id="UP001161580">
    <property type="component" value="Unassembled WGS sequence"/>
</dbReference>
<comment type="similarity">
    <text evidence="7">Belongs to the dTDP-4-dehydrorhamnose 3,5-epimerase family.</text>
</comment>
<name>A0AAE3U113_9HYPH</name>